<comment type="caution">
    <text evidence="1">The sequence shown here is derived from an EMBL/GenBank/DDBJ whole genome shotgun (WGS) entry which is preliminary data.</text>
</comment>
<reference evidence="1 2" key="1">
    <citation type="submission" date="2017-11" db="EMBL/GenBank/DDBJ databases">
        <title>De novo assembly and phasing of dikaryotic genomes from two isolates of Puccinia coronata f. sp. avenae, the causal agent of oat crown rust.</title>
        <authorList>
            <person name="Miller M.E."/>
            <person name="Zhang Y."/>
            <person name="Omidvar V."/>
            <person name="Sperschneider J."/>
            <person name="Schwessinger B."/>
            <person name="Raley C."/>
            <person name="Palmer J.M."/>
            <person name="Garnica D."/>
            <person name="Upadhyaya N."/>
            <person name="Rathjen J."/>
            <person name="Taylor J.M."/>
            <person name="Park R.F."/>
            <person name="Dodds P.N."/>
            <person name="Hirsch C.D."/>
            <person name="Kianian S.F."/>
            <person name="Figueroa M."/>
        </authorList>
    </citation>
    <scope>NUCLEOTIDE SEQUENCE [LARGE SCALE GENOMIC DNA]</scope>
    <source>
        <strain evidence="1">12SD80</strain>
    </source>
</reference>
<evidence type="ECO:0000313" key="1">
    <source>
        <dbReference type="EMBL" id="PLW41273.1"/>
    </source>
</evidence>
<name>A0A2N5UU47_9BASI</name>
<organism evidence="1 2">
    <name type="scientific">Puccinia coronata f. sp. avenae</name>
    <dbReference type="NCBI Taxonomy" id="200324"/>
    <lineage>
        <taxon>Eukaryota</taxon>
        <taxon>Fungi</taxon>
        <taxon>Dikarya</taxon>
        <taxon>Basidiomycota</taxon>
        <taxon>Pucciniomycotina</taxon>
        <taxon>Pucciniomycetes</taxon>
        <taxon>Pucciniales</taxon>
        <taxon>Pucciniaceae</taxon>
        <taxon>Puccinia</taxon>
    </lineage>
</organism>
<dbReference type="EMBL" id="PGCI01000091">
    <property type="protein sequence ID" value="PLW41273.1"/>
    <property type="molecule type" value="Genomic_DNA"/>
</dbReference>
<gene>
    <name evidence="1" type="ORF">PCASD_10872</name>
</gene>
<evidence type="ECO:0000313" key="2">
    <source>
        <dbReference type="Proteomes" id="UP000235392"/>
    </source>
</evidence>
<protein>
    <submittedName>
        <fullName evidence="1">Uncharacterized protein</fullName>
    </submittedName>
</protein>
<dbReference type="Proteomes" id="UP000235392">
    <property type="component" value="Unassembled WGS sequence"/>
</dbReference>
<dbReference type="AlphaFoldDB" id="A0A2N5UU47"/>
<accession>A0A2N5UU47</accession>
<sequence length="143" mass="16066">MTALKVNIAKTVVRALPFSIKSPPLLSVSQRPLRPLNMLGYWRYQLVELSLFCFLWQAHCPIPLADGNTISCSVISSASNIDKKEYTRLGVDDVKARVKQISEEELKSYLATIPEFYQHRSTIFKDLGESIGHSNILGRTGLN</sequence>
<proteinExistence type="predicted"/>